<reference evidence="3 4" key="1">
    <citation type="submission" date="2019-03" db="EMBL/GenBank/DDBJ databases">
        <title>First draft genome of Liparis tanakae, snailfish: a comprehensive survey of snailfish specific genes.</title>
        <authorList>
            <person name="Kim W."/>
            <person name="Song I."/>
            <person name="Jeong J.-H."/>
            <person name="Kim D."/>
            <person name="Kim S."/>
            <person name="Ryu S."/>
            <person name="Song J.Y."/>
            <person name="Lee S.K."/>
        </authorList>
    </citation>
    <scope>NUCLEOTIDE SEQUENCE [LARGE SCALE GENOMIC DNA]</scope>
    <source>
        <tissue evidence="3">Muscle</tissue>
    </source>
</reference>
<keyword evidence="2" id="KW-0732">Signal</keyword>
<feature type="region of interest" description="Disordered" evidence="1">
    <location>
        <begin position="309"/>
        <end position="338"/>
    </location>
</feature>
<dbReference type="Proteomes" id="UP000314294">
    <property type="component" value="Unassembled WGS sequence"/>
</dbReference>
<feature type="compositionally biased region" description="Pro residues" evidence="1">
    <location>
        <begin position="309"/>
        <end position="320"/>
    </location>
</feature>
<keyword evidence="4" id="KW-1185">Reference proteome</keyword>
<feature type="compositionally biased region" description="Low complexity" evidence="1">
    <location>
        <begin position="321"/>
        <end position="331"/>
    </location>
</feature>
<comment type="caution">
    <text evidence="3">The sequence shown here is derived from an EMBL/GenBank/DDBJ whole genome shotgun (WGS) entry which is preliminary data.</text>
</comment>
<evidence type="ECO:0000313" key="3">
    <source>
        <dbReference type="EMBL" id="TNN82275.1"/>
    </source>
</evidence>
<organism evidence="3 4">
    <name type="scientific">Liparis tanakae</name>
    <name type="common">Tanaka's snailfish</name>
    <dbReference type="NCBI Taxonomy" id="230148"/>
    <lineage>
        <taxon>Eukaryota</taxon>
        <taxon>Metazoa</taxon>
        <taxon>Chordata</taxon>
        <taxon>Craniata</taxon>
        <taxon>Vertebrata</taxon>
        <taxon>Euteleostomi</taxon>
        <taxon>Actinopterygii</taxon>
        <taxon>Neopterygii</taxon>
        <taxon>Teleostei</taxon>
        <taxon>Neoteleostei</taxon>
        <taxon>Acanthomorphata</taxon>
        <taxon>Eupercaria</taxon>
        <taxon>Perciformes</taxon>
        <taxon>Cottioidei</taxon>
        <taxon>Cottales</taxon>
        <taxon>Liparidae</taxon>
        <taxon>Liparis</taxon>
    </lineage>
</organism>
<evidence type="ECO:0000256" key="2">
    <source>
        <dbReference type="SAM" id="SignalP"/>
    </source>
</evidence>
<feature type="region of interest" description="Disordered" evidence="1">
    <location>
        <begin position="83"/>
        <end position="151"/>
    </location>
</feature>
<evidence type="ECO:0000313" key="4">
    <source>
        <dbReference type="Proteomes" id="UP000314294"/>
    </source>
</evidence>
<feature type="chain" id="PRO_5021240235" evidence="2">
    <location>
        <begin position="25"/>
        <end position="338"/>
    </location>
</feature>
<evidence type="ECO:0000256" key="1">
    <source>
        <dbReference type="SAM" id="MobiDB-lite"/>
    </source>
</evidence>
<protein>
    <submittedName>
        <fullName evidence="3">Uncharacterized protein</fullName>
    </submittedName>
</protein>
<proteinExistence type="predicted"/>
<dbReference type="AlphaFoldDB" id="A0A4Z2IWD3"/>
<name>A0A4Z2IWD3_9TELE</name>
<gene>
    <name evidence="3" type="ORF">EYF80_007395</name>
</gene>
<feature type="region of interest" description="Disordered" evidence="1">
    <location>
        <begin position="242"/>
        <end position="278"/>
    </location>
</feature>
<feature type="compositionally biased region" description="Basic residues" evidence="1">
    <location>
        <begin position="124"/>
        <end position="136"/>
    </location>
</feature>
<sequence>MTSPPHHSGFPSIFFLFTRSNILGLCLVIPEKDAGLGESAFSSSGASGSDRTPAAVHLQSEEIKLRARNSVCFSGPGGELRLAGLGGSQQQHHAAGASGSVAGPAGGKGGTGEPEPGEEETRRSQGRRFWKKAGARKHTDTSGTDNIDTRRTAGTRRALRHYFHNQSQFVFSGPRSPSLTGEQQAGRLEVVFGSTVRGGKVSPRFWPIGGAWLPGLLSARSLKTPGSTETGNVLHGAPLEQMQAKSRPSVPAPRTGVTVSHFTPLRLPPSSASRHANPNTLGLSRLIQSMISERREPFPLFFPLLVPKPSTPPLSSPSPSPSSSSVCLPKSNAEGEDN</sequence>
<dbReference type="EMBL" id="SRLO01000040">
    <property type="protein sequence ID" value="TNN82275.1"/>
    <property type="molecule type" value="Genomic_DNA"/>
</dbReference>
<feature type="compositionally biased region" description="Low complexity" evidence="1">
    <location>
        <begin position="94"/>
        <end position="103"/>
    </location>
</feature>
<accession>A0A4Z2IWD3</accession>
<feature type="signal peptide" evidence="2">
    <location>
        <begin position="1"/>
        <end position="24"/>
    </location>
</feature>